<evidence type="ECO:0000313" key="2">
    <source>
        <dbReference type="EMBL" id="GFP97251.1"/>
    </source>
</evidence>
<comment type="caution">
    <text evidence="2">The sequence shown here is derived from an EMBL/GenBank/DDBJ whole genome shotgun (WGS) entry which is preliminary data.</text>
</comment>
<dbReference type="EMBL" id="BMAC01000478">
    <property type="protein sequence ID" value="GFP97251.1"/>
    <property type="molecule type" value="Genomic_DNA"/>
</dbReference>
<accession>A0A830CS89</accession>
<keyword evidence="3" id="KW-1185">Reference proteome</keyword>
<reference evidence="2" key="1">
    <citation type="submission" date="2020-07" db="EMBL/GenBank/DDBJ databases">
        <title>Ethylene signaling mediates host invasion by parasitic plants.</title>
        <authorList>
            <person name="Yoshida S."/>
        </authorList>
    </citation>
    <scope>NUCLEOTIDE SEQUENCE</scope>
    <source>
        <strain evidence="2">Okayama</strain>
    </source>
</reference>
<dbReference type="PANTHER" id="PTHR31245:SF20">
    <property type="entry name" value="F18B13.13 PROTEIN"/>
    <property type="match status" value="1"/>
</dbReference>
<dbReference type="Proteomes" id="UP000653305">
    <property type="component" value="Unassembled WGS sequence"/>
</dbReference>
<feature type="coiled-coil region" evidence="1">
    <location>
        <begin position="41"/>
        <end position="96"/>
    </location>
</feature>
<dbReference type="AlphaFoldDB" id="A0A830CS89"/>
<name>A0A830CS89_9LAMI</name>
<dbReference type="OrthoDB" id="440455at2759"/>
<sequence>MKNATSVDDAKSRAARVLDNLEKSIRVQTSVQVAQGFHKENVMLKEQIEALHRDNAILKRAVTIQHQRQKECDDKNQELKQQLQTLEMTNYALTLQLRQALQISKPIPARFNPNVF</sequence>
<keyword evidence="1" id="KW-0175">Coiled coil</keyword>
<protein>
    <submittedName>
        <fullName evidence="2">Uncharacterized protein</fullName>
    </submittedName>
</protein>
<evidence type="ECO:0000256" key="1">
    <source>
        <dbReference type="SAM" id="Coils"/>
    </source>
</evidence>
<dbReference type="PANTHER" id="PTHR31245">
    <property type="entry name" value="UBIQUITIN SYSTEM COMPONENT CUE PROTEIN"/>
    <property type="match status" value="1"/>
</dbReference>
<proteinExistence type="predicted"/>
<organism evidence="2 3">
    <name type="scientific">Phtheirospermum japonicum</name>
    <dbReference type="NCBI Taxonomy" id="374723"/>
    <lineage>
        <taxon>Eukaryota</taxon>
        <taxon>Viridiplantae</taxon>
        <taxon>Streptophyta</taxon>
        <taxon>Embryophyta</taxon>
        <taxon>Tracheophyta</taxon>
        <taxon>Spermatophyta</taxon>
        <taxon>Magnoliopsida</taxon>
        <taxon>eudicotyledons</taxon>
        <taxon>Gunneridae</taxon>
        <taxon>Pentapetalae</taxon>
        <taxon>asterids</taxon>
        <taxon>lamiids</taxon>
        <taxon>Lamiales</taxon>
        <taxon>Orobanchaceae</taxon>
        <taxon>Orobanchaceae incertae sedis</taxon>
        <taxon>Phtheirospermum</taxon>
    </lineage>
</organism>
<evidence type="ECO:0000313" key="3">
    <source>
        <dbReference type="Proteomes" id="UP000653305"/>
    </source>
</evidence>
<gene>
    <name evidence="2" type="ORF">PHJA_001869200</name>
</gene>